<keyword evidence="3" id="KW-0677">Repeat</keyword>
<dbReference type="PROSITE" id="PS50088">
    <property type="entry name" value="ANK_REPEAT"/>
    <property type="match status" value="1"/>
</dbReference>
<feature type="repeat" description="ANK" evidence="8">
    <location>
        <begin position="84"/>
        <end position="116"/>
    </location>
</feature>
<sequence length="355" mass="40342">MDIGMEFNSSNSNETLSSDSSSFYFSCDKCEKAFSKQSSLARHKYEHSASSGECKAIKELLNAGAEINAQDKDGLTDINAEDRIGATPLHYAATFGSVDACRLILNYGAFVDSVDFKGRSVMHCAASKGNFLICKSLYEEFDADLWKRNAKGELPLHEAVRSGKKDEDENMEEDIDNKVSNKEEQIKVKPNTYIVPKINPVEYEFEKSENKAKKEEYLEKAKKRAASTAIIKEFRDQYDEEGAPEEINELSVGRRKSIKQNLEKDAYEENYFMRLAEKKKQRNSLNDNLLTINTLGDNLTHFQDVSVLNENDAEAYAERKKSGKKKKNTVKLPKKIARKLAKRSKKRSLKKRINL</sequence>
<comment type="caution">
    <text evidence="12">The sequence shown here is derived from an EMBL/GenBank/DDBJ whole genome shotgun (WGS) entry which is preliminary data.</text>
</comment>
<dbReference type="PANTHER" id="PTHR24201:SF15">
    <property type="entry name" value="ANKYRIN REPEAT DOMAIN-CONTAINING PROTEIN 66"/>
    <property type="match status" value="1"/>
</dbReference>
<evidence type="ECO:0000256" key="7">
    <source>
        <dbReference type="ARBA" id="ARBA00023242"/>
    </source>
</evidence>
<dbReference type="AlphaFoldDB" id="A0AAE1QQC1"/>
<dbReference type="Gene3D" id="3.30.160.60">
    <property type="entry name" value="Classic Zinc Finger"/>
    <property type="match status" value="1"/>
</dbReference>
<dbReference type="FunFam" id="3.30.160.60:FF:000744">
    <property type="entry name" value="zinc finger E-box-binding homeobox 1"/>
    <property type="match status" value="1"/>
</dbReference>
<evidence type="ECO:0000256" key="8">
    <source>
        <dbReference type="PROSITE-ProRule" id="PRU00023"/>
    </source>
</evidence>
<evidence type="ECO:0000259" key="11">
    <source>
        <dbReference type="PROSITE" id="PS50157"/>
    </source>
</evidence>
<proteinExistence type="predicted"/>
<feature type="domain" description="C2H2-type" evidence="11">
    <location>
        <begin position="25"/>
        <end position="52"/>
    </location>
</feature>
<keyword evidence="13" id="KW-1185">Reference proteome</keyword>
<dbReference type="PANTHER" id="PTHR24201">
    <property type="entry name" value="ANK_REP_REGION DOMAIN-CONTAINING PROTEIN"/>
    <property type="match status" value="1"/>
</dbReference>
<keyword evidence="5" id="KW-0862">Zinc</keyword>
<dbReference type="PROSITE" id="PS00028">
    <property type="entry name" value="ZINC_FINGER_C2H2_1"/>
    <property type="match status" value="1"/>
</dbReference>
<evidence type="ECO:0000256" key="2">
    <source>
        <dbReference type="ARBA" id="ARBA00022723"/>
    </source>
</evidence>
<keyword evidence="7" id="KW-0539">Nucleus</keyword>
<dbReference type="GO" id="GO:0008270">
    <property type="term" value="F:zinc ion binding"/>
    <property type="evidence" value="ECO:0007669"/>
    <property type="project" value="UniProtKB-KW"/>
</dbReference>
<evidence type="ECO:0000256" key="3">
    <source>
        <dbReference type="ARBA" id="ARBA00022737"/>
    </source>
</evidence>
<evidence type="ECO:0000313" key="13">
    <source>
        <dbReference type="Proteomes" id="UP001291623"/>
    </source>
</evidence>
<reference evidence="12" key="1">
    <citation type="submission" date="2023-12" db="EMBL/GenBank/DDBJ databases">
        <title>Genome assembly of Anisodus tanguticus.</title>
        <authorList>
            <person name="Wang Y.-J."/>
        </authorList>
    </citation>
    <scope>NUCLEOTIDE SEQUENCE</scope>
    <source>
        <strain evidence="12">KB-2021</strain>
        <tissue evidence="12">Leaf</tissue>
    </source>
</reference>
<dbReference type="InterPro" id="IPR013087">
    <property type="entry name" value="Znf_C2H2_type"/>
</dbReference>
<dbReference type="GO" id="GO:0010468">
    <property type="term" value="P:regulation of gene expression"/>
    <property type="evidence" value="ECO:0007669"/>
    <property type="project" value="UniProtKB-ARBA"/>
</dbReference>
<dbReference type="EMBL" id="JAVYJV010000098">
    <property type="protein sequence ID" value="KAK4336738.1"/>
    <property type="molecule type" value="Genomic_DNA"/>
</dbReference>
<evidence type="ECO:0000256" key="6">
    <source>
        <dbReference type="ARBA" id="ARBA00023043"/>
    </source>
</evidence>
<dbReference type="PROSITE" id="PS50157">
    <property type="entry name" value="ZINC_FINGER_C2H2_2"/>
    <property type="match status" value="1"/>
</dbReference>
<evidence type="ECO:0000256" key="5">
    <source>
        <dbReference type="ARBA" id="ARBA00022833"/>
    </source>
</evidence>
<dbReference type="GO" id="GO:0005634">
    <property type="term" value="C:nucleus"/>
    <property type="evidence" value="ECO:0007669"/>
    <property type="project" value="UniProtKB-SubCell"/>
</dbReference>
<evidence type="ECO:0000256" key="4">
    <source>
        <dbReference type="ARBA" id="ARBA00022771"/>
    </source>
</evidence>
<gene>
    <name evidence="12" type="ORF">RND71_043655</name>
</gene>
<protein>
    <recommendedName>
        <fullName evidence="11">C2H2-type domain-containing protein</fullName>
    </recommendedName>
</protein>
<accession>A0AAE1QQC1</accession>
<dbReference type="SUPFAM" id="SSF48403">
    <property type="entry name" value="Ankyrin repeat"/>
    <property type="match status" value="1"/>
</dbReference>
<dbReference type="Pfam" id="PF12796">
    <property type="entry name" value="Ank_2"/>
    <property type="match status" value="1"/>
</dbReference>
<keyword evidence="6 8" id="KW-0040">ANK repeat</keyword>
<evidence type="ECO:0000313" key="12">
    <source>
        <dbReference type="EMBL" id="KAK4336738.1"/>
    </source>
</evidence>
<dbReference type="SMART" id="SM00248">
    <property type="entry name" value="ANK"/>
    <property type="match status" value="3"/>
</dbReference>
<dbReference type="Proteomes" id="UP001291623">
    <property type="component" value="Unassembled WGS sequence"/>
</dbReference>
<feature type="region of interest" description="Disordered" evidence="10">
    <location>
        <begin position="316"/>
        <end position="355"/>
    </location>
</feature>
<dbReference type="Gene3D" id="1.25.40.20">
    <property type="entry name" value="Ankyrin repeat-containing domain"/>
    <property type="match status" value="1"/>
</dbReference>
<keyword evidence="4 9" id="KW-0863">Zinc-finger</keyword>
<organism evidence="12 13">
    <name type="scientific">Anisodus tanguticus</name>
    <dbReference type="NCBI Taxonomy" id="243964"/>
    <lineage>
        <taxon>Eukaryota</taxon>
        <taxon>Viridiplantae</taxon>
        <taxon>Streptophyta</taxon>
        <taxon>Embryophyta</taxon>
        <taxon>Tracheophyta</taxon>
        <taxon>Spermatophyta</taxon>
        <taxon>Magnoliopsida</taxon>
        <taxon>eudicotyledons</taxon>
        <taxon>Gunneridae</taxon>
        <taxon>Pentapetalae</taxon>
        <taxon>asterids</taxon>
        <taxon>lamiids</taxon>
        <taxon>Solanales</taxon>
        <taxon>Solanaceae</taxon>
        <taxon>Solanoideae</taxon>
        <taxon>Hyoscyameae</taxon>
        <taxon>Anisodus</taxon>
    </lineage>
</organism>
<dbReference type="PROSITE" id="PS50297">
    <property type="entry name" value="ANK_REP_REGION"/>
    <property type="match status" value="1"/>
</dbReference>
<dbReference type="InterPro" id="IPR050776">
    <property type="entry name" value="Ank_Repeat/CDKN_Inhibitor"/>
</dbReference>
<feature type="compositionally biased region" description="Basic residues" evidence="10">
    <location>
        <begin position="321"/>
        <end position="355"/>
    </location>
</feature>
<dbReference type="InterPro" id="IPR002110">
    <property type="entry name" value="Ankyrin_rpt"/>
</dbReference>
<keyword evidence="2" id="KW-0479">Metal-binding</keyword>
<dbReference type="InterPro" id="IPR036770">
    <property type="entry name" value="Ankyrin_rpt-contain_sf"/>
</dbReference>
<evidence type="ECO:0000256" key="10">
    <source>
        <dbReference type="SAM" id="MobiDB-lite"/>
    </source>
</evidence>
<evidence type="ECO:0000256" key="9">
    <source>
        <dbReference type="PROSITE-ProRule" id="PRU00042"/>
    </source>
</evidence>
<comment type="subcellular location">
    <subcellularLocation>
        <location evidence="1">Nucleus</location>
    </subcellularLocation>
</comment>
<evidence type="ECO:0000256" key="1">
    <source>
        <dbReference type="ARBA" id="ARBA00004123"/>
    </source>
</evidence>
<name>A0AAE1QQC1_9SOLA</name>